<organism evidence="2 3">
    <name type="scientific">Dorea formicigenerans</name>
    <dbReference type="NCBI Taxonomy" id="39486"/>
    <lineage>
        <taxon>Bacteria</taxon>
        <taxon>Bacillati</taxon>
        <taxon>Bacillota</taxon>
        <taxon>Clostridia</taxon>
        <taxon>Lachnospirales</taxon>
        <taxon>Lachnospiraceae</taxon>
        <taxon>Dorea</taxon>
    </lineage>
</organism>
<reference evidence="2 3" key="1">
    <citation type="submission" date="2020-04" db="EMBL/GenBank/DDBJ databases">
        <authorList>
            <person name="Hitch T.C.A."/>
            <person name="Wylensek D."/>
            <person name="Clavel T."/>
        </authorList>
    </citation>
    <scope>NUCLEOTIDE SEQUENCE [LARGE SCALE GENOMIC DNA]</scope>
    <source>
        <strain evidence="2 3">BSM-383-APC-5F</strain>
    </source>
</reference>
<evidence type="ECO:0000259" key="1">
    <source>
        <dbReference type="Pfam" id="PF20612"/>
    </source>
</evidence>
<protein>
    <submittedName>
        <fullName evidence="2">Conjugal transfer protein</fullName>
    </submittedName>
</protein>
<dbReference type="Pfam" id="PF20612">
    <property type="entry name" value="SHOCT_2"/>
    <property type="match status" value="1"/>
</dbReference>
<accession>A0A848CG48</accession>
<dbReference type="EMBL" id="JABAFX010000002">
    <property type="protein sequence ID" value="NME56089.1"/>
    <property type="molecule type" value="Genomic_DNA"/>
</dbReference>
<gene>
    <name evidence="2" type="ORF">HF855_01290</name>
</gene>
<dbReference type="InterPro" id="IPR046749">
    <property type="entry name" value="SHOCT_2"/>
</dbReference>
<evidence type="ECO:0000313" key="2">
    <source>
        <dbReference type="EMBL" id="NME56089.1"/>
    </source>
</evidence>
<name>A0A848CG48_9FIRM</name>
<evidence type="ECO:0000313" key="3">
    <source>
        <dbReference type="Proteomes" id="UP000580130"/>
    </source>
</evidence>
<dbReference type="RefSeq" id="WP_168932957.1">
    <property type="nucleotide sequence ID" value="NZ_JABAFX010000002.1"/>
</dbReference>
<sequence length="54" mass="6435">MRKELEYAKKITVITKLFHSKLLSEKEYEKIRRKLMDSYLIVGERSDDSMKAIA</sequence>
<feature type="domain" description="SHOCT-like" evidence="1">
    <location>
        <begin position="1"/>
        <end position="39"/>
    </location>
</feature>
<dbReference type="Proteomes" id="UP000580130">
    <property type="component" value="Unassembled WGS sequence"/>
</dbReference>
<proteinExistence type="predicted"/>
<comment type="caution">
    <text evidence="2">The sequence shown here is derived from an EMBL/GenBank/DDBJ whole genome shotgun (WGS) entry which is preliminary data.</text>
</comment>
<dbReference type="AlphaFoldDB" id="A0A848CG48"/>